<feature type="domain" description="Proteasome activator complex subunit 4-like HEAT repeat-like" evidence="12">
    <location>
        <begin position="1587"/>
        <end position="1878"/>
    </location>
</feature>
<proteinExistence type="inferred from homology"/>
<protein>
    <submittedName>
        <fullName evidence="14">BLM10_mid domain-containing protein</fullName>
    </submittedName>
</protein>
<evidence type="ECO:0000259" key="12">
    <source>
        <dbReference type="Pfam" id="PF23096"/>
    </source>
</evidence>
<evidence type="ECO:0000313" key="13">
    <source>
        <dbReference type="Proteomes" id="UP000050741"/>
    </source>
</evidence>
<dbReference type="InterPro" id="IPR055455">
    <property type="entry name" value="HEAT_PSME4"/>
</dbReference>
<dbReference type="GO" id="GO:0070628">
    <property type="term" value="F:proteasome binding"/>
    <property type="evidence" value="ECO:0007669"/>
    <property type="project" value="InterPro"/>
</dbReference>
<feature type="domain" description="Proteasome activator complex subunit 4 C-terminal" evidence="10">
    <location>
        <begin position="2168"/>
        <end position="2244"/>
    </location>
</feature>
<comment type="subcellular location">
    <subcellularLocation>
        <location evidence="2">Cytoplasm</location>
    </subcellularLocation>
    <subcellularLocation>
        <location evidence="1">Nucleus speckle</location>
    </subcellularLocation>
</comment>
<dbReference type="GO" id="GO:0006629">
    <property type="term" value="P:lipid metabolic process"/>
    <property type="evidence" value="ECO:0007669"/>
    <property type="project" value="InterPro"/>
</dbReference>
<evidence type="ECO:0000256" key="8">
    <source>
        <dbReference type="ARBA" id="ARBA00023242"/>
    </source>
</evidence>
<dbReference type="InterPro" id="IPR002921">
    <property type="entry name" value="Fungal_lipase-type"/>
</dbReference>
<dbReference type="GO" id="GO:0006281">
    <property type="term" value="P:DNA repair"/>
    <property type="evidence" value="ECO:0007669"/>
    <property type="project" value="UniProtKB-KW"/>
</dbReference>
<keyword evidence="13" id="KW-1185">Reference proteome</keyword>
<feature type="domain" description="Proteasome activator Blm10 middle HEAT repeats region" evidence="11">
    <location>
        <begin position="763"/>
        <end position="892"/>
    </location>
</feature>
<evidence type="ECO:0000256" key="3">
    <source>
        <dbReference type="ARBA" id="ARBA00005739"/>
    </source>
</evidence>
<sequence length="2555" mass="290443">MTTEIENESDAEQECLGESNLFQRTVWQHRLLPYITELQQEADLHFCHIKSGIANAVLCRDLKSLAIWLQELTRFIHLHSFRFSKTDHINLVKLLYGTLNKELDFRTVQAIGTVLLQLLSRKSLLSREDLHLDWRSLYDLYIEVSFKHLEEDGLMLLPKDFKKGLGQLAVECSHFFPDAATQEMLDEVRPLFCPMDDRFLRGLGILAVFVPTSLSAAEHDAFGARLWTDELWWWFISSGMETKACEKILYIFARLAKDTPGYFDFSHHCVHLFTVLISSLKLEVGVDRVVATSSANLFPSLAQIFANTFGLNGNRIQSHFDQLFRSIRQFFHPSNVGGHTLSLLTFLLKLIQSHFDQLFRSIRQFFHPSNVGGHTLSLLTFLLKLCSSFLYRVSRERYTARRYRQKVPENMHLSDQQIDAFVNSIIPCIEYAAFSKARGELVPSIIRILAFLSPGLIIPFVLDIVYPALQTTLEPHRLTQSLHILAAICVPLVRDDPRRSDGQRLPIKSVEDMDAHLKSYRRHAVIILNNILPGLDVNDIVKSSFVFQICNMLLLLVPMDDCSQARLTRSDLTDEERELCSETASFDSFINQLMEKIFGMVEMLGSGAPNDRHSITKFDQRSVGSLEEKIIQQGALSVFCTVLINCSSAFFQQISAKFYAFVRAHIFDSKPALDTITKMASALVQYHPSVEFSRLFALSIDKFGKHFEESQLEDEEQIAAKFYTFVRRAFDSKPVPSIDRISRLFGLSIDKFGKHFEESQLEDEEVDFVLVWWLSFAAAVVRNAPGTEMLRHRQTISEFIAKIVRFKSTKMIKMAADFVQCVLYSLCSVYPKLKPYHSRPFDADHLSIRHWAVPVDKNKWSMEWHVPSDEEVDYAQTLADEYILAPLKQLQNDDDGLVKSITDKQLLNVLTIAFKCFEACSALCPLFDEAEATVDLTPTALPNVKLDIVAVPSHVKNVVLHFFHLLVSEIINTRKIAIAFCGSWLKIHRQKAVKTICPIPNQQPNSGPGAKWPIKFGVREDNEFLLYDAKKTPQPFADANEWDNCKFHAKFEWRTPNEWRQLTELCLEQISGLGGLYQNVRLRIGSCLATSVASDFKSLADDTDMHSKYNYVPVKEMAADFVQCVLYSLCSVYPKLKPYHSRPFDADHLSIRHWAVPVDKNKWSMEWHVPSDEEVDYAQTLADEYILTPLKQLQNDDDGLVKSITDKQLLNVLTIAFKCFEACSALCPLFDEAEATVDLTPTALPNVKLDIVAVPSHVKRLVAKEGGNNVNFRQQLFILVQKLGDHLLNERENDSRSIIALLNVVSAVIFSRGIEQKNFLSQMNAFNMTKQIFNDPLRGQKEAVESIVDGTLITMHMKRVLCKSYGAVTQSHIAASKLLMRFATSLYANVRIAAQKVLEAIFSTYRFSYKTVVDDVLAIIKNPSSHDQLKGALYVLVNGKEVSIVLRQDWAHLLKLWPALCLISNPDKQSIIQLTDLARDLILANFSSFQIEYSFPDSIMPLAECLVSDYPGNLHQAIWPLPDKQKLDEFRARETQTSADKKNAFLSLSDQLYQIAANKELHWRQIDFAESLLSLLLRRDCDLPEYVVLHFFHLLVSEIINTRKIAIAFCGSWLKIHRQKAVKTICPIPNQQPNSGPGAKWPIKFGVREDNEFLLYDAKKTPQPFADANEWDNCKFHAKVHLGYYTWPSEFKNYAPPIEQEWANRKFSELTPMEQSIVSVFKDSNFMDKFLNFYSLEEKKGSEQFDPVNSSLFYRIFRGFNDILLQEFIAMLDKVLNIAHESHHRLASELVTGMVCGSKLWRHAKVRKVQEWLEKRLTDTFLELTPEVEKNWGTALATIFGSCEPRTIAWLVEMLFRLARRPTEISTQIKTRLYLLQSGLNQFEWRTPNEWRQLTELCLEQISGLGGLYQNVRLRIGSCLATSVASDFKSLADDTVHSKYNYVPVKEVISRINSLLAPLWKDTLKKDDVVVPHTDSTVSLGDLASSAGNDELKREKLALITLLNFLSSLSAHWAQMCPTMDERVIHLVPLLAHYSNDNSDEELKSNCSTQLVRYMGLSVTTTKADLETLLATCTTLREKAAWWKSKICLLRFLQVFAFTNQYIITAQPGGFSRLQQLIMDLLCDCRFEVRVAAAETLGGLIRAAIVTVDGSFLDMSRRMASSTDPTIRHSGVLALSAIVLAFPYSVPEFLPEVLMALARHSKEPQPIYGTVKRALNEFKRTHQDEWHTHKLTFTEDQLLAIKETDCDIAGNTCGTFTIVSYAREEVVVVFRGTISKMQLIMQGWQSLKPGNDFFGIGKVNQYFDGALKSLWPNIEKTLQTFKGFNVTFTGHSLGGALASLAAARSVIEGFKRSNQLRLYTFGQPRVGNAAFASKHKELVPNSFRIVFREDFVAHIPPCSLNDEDDDKPCDPTISTHFHHGTEIWYSKQMPRLESHQNSDSFTICAGQPRGEDFGCSETIHFDLTHLVGDHYDHKHYFGRSLGNFGELGCDPNLDDEDAELVGRVKEEQKKKCQSRCGAPFFSSAKSLGCQNGLFGAKEDCGPLSFGTRYICAICE</sequence>
<evidence type="ECO:0000256" key="6">
    <source>
        <dbReference type="ARBA" id="ARBA00022763"/>
    </source>
</evidence>
<dbReference type="InterPro" id="IPR011989">
    <property type="entry name" value="ARM-like"/>
</dbReference>
<keyword evidence="7" id="KW-0234">DNA repair</keyword>
<dbReference type="CDD" id="cd00519">
    <property type="entry name" value="Lipase_3"/>
    <property type="match status" value="1"/>
</dbReference>
<dbReference type="PANTHER" id="PTHR32170:SF3">
    <property type="entry name" value="PROTEASOME ACTIVATOR COMPLEX SUBUNIT 4"/>
    <property type="match status" value="1"/>
</dbReference>
<feature type="domain" description="Fungal lipase-type" evidence="9">
    <location>
        <begin position="2267"/>
        <end position="2399"/>
    </location>
</feature>
<dbReference type="Pfam" id="PF11919">
    <property type="entry name" value="PSME4_C"/>
    <property type="match status" value="1"/>
</dbReference>
<evidence type="ECO:0000256" key="4">
    <source>
        <dbReference type="ARBA" id="ARBA00022490"/>
    </source>
</evidence>
<organism evidence="13 14">
    <name type="scientific">Globodera pallida</name>
    <name type="common">Potato cyst nematode worm</name>
    <name type="synonym">Heterodera pallida</name>
    <dbReference type="NCBI Taxonomy" id="36090"/>
    <lineage>
        <taxon>Eukaryota</taxon>
        <taxon>Metazoa</taxon>
        <taxon>Ecdysozoa</taxon>
        <taxon>Nematoda</taxon>
        <taxon>Chromadorea</taxon>
        <taxon>Rhabditida</taxon>
        <taxon>Tylenchina</taxon>
        <taxon>Tylenchomorpha</taxon>
        <taxon>Tylenchoidea</taxon>
        <taxon>Heteroderidae</taxon>
        <taxon>Heteroderinae</taxon>
        <taxon>Globodera</taxon>
    </lineage>
</organism>
<feature type="domain" description="Proteasome activator complex subunit 4-like HEAT repeat-like" evidence="12">
    <location>
        <begin position="958"/>
        <end position="1050"/>
    </location>
</feature>
<feature type="domain" description="Proteasome activator Blm10 middle HEAT repeats region" evidence="11">
    <location>
        <begin position="1115"/>
        <end position="1195"/>
    </location>
</feature>
<dbReference type="InterPro" id="IPR021843">
    <property type="entry name" value="PSME4_C"/>
</dbReference>
<dbReference type="Gene3D" id="3.40.50.1820">
    <property type="entry name" value="alpha/beta hydrolase"/>
    <property type="match status" value="1"/>
</dbReference>
<dbReference type="SUPFAM" id="SSF53474">
    <property type="entry name" value="alpha/beta-Hydrolases"/>
    <property type="match status" value="1"/>
</dbReference>
<keyword evidence="6" id="KW-0227">DNA damage</keyword>
<dbReference type="SUPFAM" id="SSF48371">
    <property type="entry name" value="ARM repeat"/>
    <property type="match status" value="2"/>
</dbReference>
<dbReference type="Proteomes" id="UP000050741">
    <property type="component" value="Unassembled WGS sequence"/>
</dbReference>
<dbReference type="InterPro" id="IPR016024">
    <property type="entry name" value="ARM-type_fold"/>
</dbReference>
<dbReference type="Gene3D" id="1.25.10.10">
    <property type="entry name" value="Leucine-rich Repeat Variant"/>
    <property type="match status" value="1"/>
</dbReference>
<evidence type="ECO:0000256" key="1">
    <source>
        <dbReference type="ARBA" id="ARBA00004324"/>
    </source>
</evidence>
<dbReference type="Pfam" id="PF23096">
    <property type="entry name" value="HEAT_PSME4"/>
    <property type="match status" value="2"/>
</dbReference>
<keyword evidence="4" id="KW-0963">Cytoplasm</keyword>
<dbReference type="GO" id="GO:0005829">
    <property type="term" value="C:cytosol"/>
    <property type="evidence" value="ECO:0007669"/>
    <property type="project" value="TreeGrafter"/>
</dbReference>
<dbReference type="GO" id="GO:0016607">
    <property type="term" value="C:nuclear speck"/>
    <property type="evidence" value="ECO:0007669"/>
    <property type="project" value="UniProtKB-SubCell"/>
</dbReference>
<reference evidence="13" key="1">
    <citation type="submission" date="2014-05" db="EMBL/GenBank/DDBJ databases">
        <title>The genome and life-stage specific transcriptomes of Globodera pallida elucidate key aspects of plant parasitism by a cyst nematode.</title>
        <authorList>
            <person name="Cotton J.A."/>
            <person name="Lilley C.J."/>
            <person name="Jones L.M."/>
            <person name="Kikuchi T."/>
            <person name="Reid A.J."/>
            <person name="Thorpe P."/>
            <person name="Tsai I.J."/>
            <person name="Beasley H."/>
            <person name="Blok V."/>
            <person name="Cock P.J.A."/>
            <person name="Van den Akker S.E."/>
            <person name="Holroyd N."/>
            <person name="Hunt M."/>
            <person name="Mantelin S."/>
            <person name="Naghra H."/>
            <person name="Pain A."/>
            <person name="Palomares-Rius J.E."/>
            <person name="Zarowiecki M."/>
            <person name="Berriman M."/>
            <person name="Jones J.T."/>
            <person name="Urwin P.E."/>
        </authorList>
    </citation>
    <scope>NUCLEOTIDE SEQUENCE [LARGE SCALE GENOMIC DNA]</scope>
    <source>
        <strain evidence="13">Lindley</strain>
    </source>
</reference>
<keyword evidence="5" id="KW-0677">Repeat</keyword>
<dbReference type="InterPro" id="IPR035309">
    <property type="entry name" value="PSME4"/>
</dbReference>
<dbReference type="InterPro" id="IPR032430">
    <property type="entry name" value="Blm10_mid"/>
</dbReference>
<dbReference type="GO" id="GO:0010499">
    <property type="term" value="P:proteasomal ubiquitin-independent protein catabolic process"/>
    <property type="evidence" value="ECO:0007669"/>
    <property type="project" value="TreeGrafter"/>
</dbReference>
<evidence type="ECO:0000256" key="2">
    <source>
        <dbReference type="ARBA" id="ARBA00004496"/>
    </source>
</evidence>
<evidence type="ECO:0000259" key="10">
    <source>
        <dbReference type="Pfam" id="PF11919"/>
    </source>
</evidence>
<reference evidence="14" key="2">
    <citation type="submission" date="2016-06" db="UniProtKB">
        <authorList>
            <consortium name="WormBaseParasite"/>
        </authorList>
    </citation>
    <scope>IDENTIFICATION</scope>
</reference>
<evidence type="ECO:0000259" key="9">
    <source>
        <dbReference type="Pfam" id="PF01764"/>
    </source>
</evidence>
<dbReference type="InterPro" id="IPR029058">
    <property type="entry name" value="AB_hydrolase_fold"/>
</dbReference>
<evidence type="ECO:0000256" key="7">
    <source>
        <dbReference type="ARBA" id="ARBA00023204"/>
    </source>
</evidence>
<keyword evidence="8" id="KW-0539">Nucleus</keyword>
<dbReference type="WBParaSite" id="GPLIN_000377200">
    <property type="protein sequence ID" value="GPLIN_000377200"/>
    <property type="gene ID" value="GPLIN_000377200"/>
</dbReference>
<dbReference type="Pfam" id="PF01764">
    <property type="entry name" value="Lipase_3"/>
    <property type="match status" value="1"/>
</dbReference>
<evidence type="ECO:0000313" key="14">
    <source>
        <dbReference type="WBParaSite" id="GPLIN_000377200"/>
    </source>
</evidence>
<feature type="domain" description="Proteasome activator Blm10 middle HEAT repeats region" evidence="11">
    <location>
        <begin position="356"/>
        <end position="702"/>
    </location>
</feature>
<evidence type="ECO:0000256" key="5">
    <source>
        <dbReference type="ARBA" id="ARBA00022737"/>
    </source>
</evidence>
<dbReference type="PANTHER" id="PTHR32170">
    <property type="entry name" value="PROTEASOME ACTIVATOR COMPLEX SUBUNIT 4"/>
    <property type="match status" value="1"/>
</dbReference>
<accession>A0A183BT36</accession>
<comment type="similarity">
    <text evidence="3">Belongs to the BLM10 family.</text>
</comment>
<dbReference type="Pfam" id="PF16507">
    <property type="entry name" value="HEAT_PSME4_mid"/>
    <property type="match status" value="3"/>
</dbReference>
<name>A0A183BT36_GLOPA</name>
<evidence type="ECO:0000259" key="11">
    <source>
        <dbReference type="Pfam" id="PF16507"/>
    </source>
</evidence>
<dbReference type="GO" id="GO:0016504">
    <property type="term" value="F:peptidase activator activity"/>
    <property type="evidence" value="ECO:0007669"/>
    <property type="project" value="InterPro"/>
</dbReference>